<dbReference type="PANTHER" id="PTHR36180:SF2">
    <property type="entry name" value="BRO FAMILY PROTEIN"/>
    <property type="match status" value="1"/>
</dbReference>
<feature type="domain" description="Bro-N" evidence="1">
    <location>
        <begin position="1"/>
        <end position="106"/>
    </location>
</feature>
<gene>
    <name evidence="2" type="ORF">R6G80_01015</name>
</gene>
<dbReference type="GO" id="GO:0003677">
    <property type="term" value="F:DNA binding"/>
    <property type="evidence" value="ECO:0007669"/>
    <property type="project" value="InterPro"/>
</dbReference>
<dbReference type="PROSITE" id="PS51750">
    <property type="entry name" value="BRO_N"/>
    <property type="match status" value="1"/>
</dbReference>
<evidence type="ECO:0000313" key="3">
    <source>
        <dbReference type="Proteomes" id="UP001281731"/>
    </source>
</evidence>
<dbReference type="AlphaFoldDB" id="A0AAW9HK75"/>
<dbReference type="InterPro" id="IPR003497">
    <property type="entry name" value="BRO_N_domain"/>
</dbReference>
<dbReference type="PANTHER" id="PTHR36180">
    <property type="entry name" value="DNA-BINDING PROTEIN-RELATED-RELATED"/>
    <property type="match status" value="1"/>
</dbReference>
<comment type="caution">
    <text evidence="2">The sequence shown here is derived from an EMBL/GenBank/DDBJ whole genome shotgun (WGS) entry which is preliminary data.</text>
</comment>
<dbReference type="EMBL" id="JAWNGC010000001">
    <property type="protein sequence ID" value="MDY5154311.1"/>
    <property type="molecule type" value="Genomic_DNA"/>
</dbReference>
<dbReference type="Proteomes" id="UP001281731">
    <property type="component" value="Unassembled WGS sequence"/>
</dbReference>
<dbReference type="SMART" id="SM01040">
    <property type="entry name" value="Bro-N"/>
    <property type="match status" value="1"/>
</dbReference>
<name>A0AAW9HK75_9ACTO</name>
<dbReference type="Pfam" id="PF03374">
    <property type="entry name" value="ANT"/>
    <property type="match status" value="1"/>
</dbReference>
<dbReference type="InterPro" id="IPR005039">
    <property type="entry name" value="Ant_C"/>
</dbReference>
<accession>A0AAW9HK75</accession>
<dbReference type="Pfam" id="PF02498">
    <property type="entry name" value="Bro-N"/>
    <property type="match status" value="1"/>
</dbReference>
<evidence type="ECO:0000259" key="1">
    <source>
        <dbReference type="PROSITE" id="PS51750"/>
    </source>
</evidence>
<evidence type="ECO:0000313" key="2">
    <source>
        <dbReference type="EMBL" id="MDY5154311.1"/>
    </source>
</evidence>
<organism evidence="2 3">
    <name type="scientific">Actinotignum urinale</name>
    <dbReference type="NCBI Taxonomy" id="190146"/>
    <lineage>
        <taxon>Bacteria</taxon>
        <taxon>Bacillati</taxon>
        <taxon>Actinomycetota</taxon>
        <taxon>Actinomycetes</taxon>
        <taxon>Actinomycetales</taxon>
        <taxon>Actinomycetaceae</taxon>
        <taxon>Actinotignum</taxon>
    </lineage>
</organism>
<proteinExistence type="predicted"/>
<dbReference type="RefSeq" id="WP_320756217.1">
    <property type="nucleotide sequence ID" value="NZ_JAWNGC010000001.1"/>
</dbReference>
<sequence>MSQIIPFTFNNTELRTLNLDGEPWFVLADVLKTLGMSRKPSAVVERLDDDVRKTYPIADKLGRSQETYIVNEPGLYDVILRSNAKGAQEFRRWVTHEVIPSIRKHGGYVAGQNTMSPEQMALKSMQWLQSVVEEQTKQLEEQKPKVLFADSVNASHTTILIGELAKILKGNGIDTGANRLFAWMRDNGYLIRRKGSDWNMPTQKAMQLGLFEIKETAINHSDGHVSISKTPKVTGRGQQYFVNTFLKGVTA</sequence>
<protein>
    <submittedName>
        <fullName evidence="2">Phage antirepressor</fullName>
    </submittedName>
</protein>
<reference evidence="2" key="1">
    <citation type="submission" date="2023-10" db="EMBL/GenBank/DDBJ databases">
        <title>Whole Genome based description of the genera Actinobaculum and Actinotignum reveals a complex phylogenetic relationship within the species included in the genus Actinotignum.</title>
        <authorList>
            <person name="Jensen C.S."/>
            <person name="Dargis R."/>
            <person name="Kemp M."/>
            <person name="Christensen J.J."/>
        </authorList>
    </citation>
    <scope>NUCLEOTIDE SEQUENCE</scope>
    <source>
        <strain evidence="2">SLA_B511</strain>
    </source>
</reference>